<evidence type="ECO:0000256" key="1">
    <source>
        <dbReference type="ARBA" id="ARBA00023015"/>
    </source>
</evidence>
<keyword evidence="1" id="KW-0805">Transcription regulation</keyword>
<dbReference type="Pfam" id="PF12833">
    <property type="entry name" value="HTH_18"/>
    <property type="match status" value="1"/>
</dbReference>
<sequence>MQGIDIVRDHEFLNRVSSVEKLDNDDYRTIYKMNCNEGLGLMTVYKIFTGIELVYNEFEAATCLCDLPMYDNIIEINHCKEGREECILLDGSFLYMGEGDLSINMMSNHADTIGFPLKHYKGISVMIYMDEIVNEVPEILKDVNIDIYNLKEKFCSNDKCFIMRAKDKIEHIFSELYSVPESVQKAYFKLKVLELLVFLSIIDPSEEEEKEYYSKDQVERIKEIKKFITENLQHRYTIEELAKMYCISPTTLKTYFKGVYGTSIASYIKEYRIKNAAISLRQTKNSIADVALSVGYESQSKFAAVFKKIMGISPLEYRKKCLEDILLQH</sequence>
<dbReference type="InterPro" id="IPR020449">
    <property type="entry name" value="Tscrpt_reg_AraC-type_HTH"/>
</dbReference>
<keyword evidence="6" id="KW-1185">Reference proteome</keyword>
<dbReference type="GO" id="GO:0043565">
    <property type="term" value="F:sequence-specific DNA binding"/>
    <property type="evidence" value="ECO:0007669"/>
    <property type="project" value="InterPro"/>
</dbReference>
<dbReference type="GO" id="GO:0003700">
    <property type="term" value="F:DNA-binding transcription factor activity"/>
    <property type="evidence" value="ECO:0007669"/>
    <property type="project" value="InterPro"/>
</dbReference>
<organism evidence="5 6">
    <name type="scientific">Clostridium taeniosporum</name>
    <dbReference type="NCBI Taxonomy" id="394958"/>
    <lineage>
        <taxon>Bacteria</taxon>
        <taxon>Bacillati</taxon>
        <taxon>Bacillota</taxon>
        <taxon>Clostridia</taxon>
        <taxon>Eubacteriales</taxon>
        <taxon>Clostridiaceae</taxon>
        <taxon>Clostridium</taxon>
    </lineage>
</organism>
<proteinExistence type="predicted"/>
<dbReference type="InterPro" id="IPR053142">
    <property type="entry name" value="PchR_regulatory_protein"/>
</dbReference>
<keyword evidence="3" id="KW-0804">Transcription</keyword>
<dbReference type="PROSITE" id="PS01124">
    <property type="entry name" value="HTH_ARAC_FAMILY_2"/>
    <property type="match status" value="1"/>
</dbReference>
<dbReference type="SUPFAM" id="SSF46689">
    <property type="entry name" value="Homeodomain-like"/>
    <property type="match status" value="2"/>
</dbReference>
<evidence type="ECO:0000313" key="5">
    <source>
        <dbReference type="EMBL" id="AOR25074.1"/>
    </source>
</evidence>
<keyword evidence="2" id="KW-0238">DNA-binding</keyword>
<dbReference type="Gene3D" id="1.10.10.60">
    <property type="entry name" value="Homeodomain-like"/>
    <property type="match status" value="2"/>
</dbReference>
<dbReference type="EMBL" id="CP017256">
    <property type="protein sequence ID" value="AOR25074.1"/>
    <property type="molecule type" value="Genomic_DNA"/>
</dbReference>
<evidence type="ECO:0000256" key="2">
    <source>
        <dbReference type="ARBA" id="ARBA00023125"/>
    </source>
</evidence>
<dbReference type="InterPro" id="IPR018060">
    <property type="entry name" value="HTH_AraC"/>
</dbReference>
<keyword evidence="5" id="KW-0614">Plasmid</keyword>
<evidence type="ECO:0000313" key="6">
    <source>
        <dbReference type="Proteomes" id="UP000094652"/>
    </source>
</evidence>
<geneLocation type="plasmid" evidence="6">
    <name>pct3</name>
</geneLocation>
<name>A0A1D7XP38_9CLOT</name>
<dbReference type="SMART" id="SM00342">
    <property type="entry name" value="HTH_ARAC"/>
    <property type="match status" value="1"/>
</dbReference>
<dbReference type="PRINTS" id="PR00032">
    <property type="entry name" value="HTHARAC"/>
</dbReference>
<dbReference type="PROSITE" id="PS00041">
    <property type="entry name" value="HTH_ARAC_FAMILY_1"/>
    <property type="match status" value="1"/>
</dbReference>
<evidence type="ECO:0000259" key="4">
    <source>
        <dbReference type="PROSITE" id="PS01124"/>
    </source>
</evidence>
<dbReference type="RefSeq" id="WP_069681193.1">
    <property type="nucleotide sequence ID" value="NZ_CP017256.2"/>
</dbReference>
<evidence type="ECO:0000256" key="3">
    <source>
        <dbReference type="ARBA" id="ARBA00023163"/>
    </source>
</evidence>
<protein>
    <submittedName>
        <fullName evidence="5">AraC family transcriptional regulator</fullName>
    </submittedName>
</protein>
<accession>A0A1D7XP38</accession>
<dbReference type="InterPro" id="IPR009057">
    <property type="entry name" value="Homeodomain-like_sf"/>
</dbReference>
<dbReference type="PANTHER" id="PTHR47893:SF1">
    <property type="entry name" value="REGULATORY PROTEIN PCHR"/>
    <property type="match status" value="1"/>
</dbReference>
<dbReference type="OrthoDB" id="9772607at2"/>
<dbReference type="InterPro" id="IPR018062">
    <property type="entry name" value="HTH_AraC-typ_CS"/>
</dbReference>
<dbReference type="Proteomes" id="UP000094652">
    <property type="component" value="Plasmid pCt3"/>
</dbReference>
<dbReference type="KEGG" id="ctae:BGI42_15110"/>
<feature type="domain" description="HTH araC/xylS-type" evidence="4">
    <location>
        <begin position="222"/>
        <end position="320"/>
    </location>
</feature>
<gene>
    <name evidence="5" type="ORF">BGI42_15110</name>
</gene>
<dbReference type="PANTHER" id="PTHR47893">
    <property type="entry name" value="REGULATORY PROTEIN PCHR"/>
    <property type="match status" value="1"/>
</dbReference>
<reference evidence="6" key="1">
    <citation type="submission" date="2016-09" db="EMBL/GenBank/DDBJ databases">
        <title>Genomics of Clostridium taeniosporum, an organism which forms endospores with ribbon-like appendages.</title>
        <authorList>
            <person name="Walker J.R."/>
        </authorList>
    </citation>
    <scope>NUCLEOTIDE SEQUENCE [LARGE SCALE GENOMIC DNA]</scope>
    <source>
        <strain evidence="6">1/k</strain>
        <plasmid evidence="6">Plasmid pct3</plasmid>
    </source>
</reference>
<dbReference type="AlphaFoldDB" id="A0A1D7XP38"/>